<reference evidence="6" key="3">
    <citation type="submission" date="2025-09" db="UniProtKB">
        <authorList>
            <consortium name="Ensembl"/>
        </authorList>
    </citation>
    <scope>IDENTIFICATION</scope>
    <source>
        <strain evidence="6">Thoroughbred</strain>
    </source>
</reference>
<evidence type="ECO:0000313" key="6">
    <source>
        <dbReference type="Ensembl" id="ENSECAP00000023563.2"/>
    </source>
</evidence>
<dbReference type="FunCoup" id="A0A3Q2KK92">
    <property type="interactions" value="230"/>
</dbReference>
<accession>A0A3Q2KK92</accession>
<dbReference type="PRINTS" id="PR00449">
    <property type="entry name" value="RASTRNSFRMNG"/>
</dbReference>
<feature type="region of interest" description="Disordered" evidence="5">
    <location>
        <begin position="212"/>
        <end position="236"/>
    </location>
</feature>
<dbReference type="RefSeq" id="XP_023496196.1">
    <property type="nucleotide sequence ID" value="XM_023640428.2"/>
</dbReference>
<dbReference type="GeneID" id="100050772"/>
<reference evidence="6" key="2">
    <citation type="submission" date="2025-08" db="UniProtKB">
        <authorList>
            <consortium name="Ensembl"/>
        </authorList>
    </citation>
    <scope>IDENTIFICATION</scope>
    <source>
        <strain evidence="6">Thoroughbred</strain>
    </source>
</reference>
<dbReference type="Proteomes" id="UP000002281">
    <property type="component" value="Chromosome 5"/>
</dbReference>
<feature type="compositionally biased region" description="Polar residues" evidence="5">
    <location>
        <begin position="212"/>
        <end position="228"/>
    </location>
</feature>
<evidence type="ECO:0000256" key="1">
    <source>
        <dbReference type="ARBA" id="ARBA00004580"/>
    </source>
</evidence>
<name>A0A3Q2KK92_HORSE</name>
<dbReference type="PANTHER" id="PTHR47981:SF22">
    <property type="entry name" value="RAS-RELATED PROTEIN RAB-7B"/>
    <property type="match status" value="1"/>
</dbReference>
<dbReference type="CTD" id="338382"/>
<evidence type="ECO:0000256" key="2">
    <source>
        <dbReference type="ARBA" id="ARBA00006270"/>
    </source>
</evidence>
<dbReference type="PANTHER" id="PTHR47981">
    <property type="entry name" value="RAB FAMILY"/>
    <property type="match status" value="1"/>
</dbReference>
<evidence type="ECO:0000313" key="8">
    <source>
        <dbReference type="VGNC" id="VGNC:22127"/>
    </source>
</evidence>
<dbReference type="GO" id="GO:0003924">
    <property type="term" value="F:GTPase activity"/>
    <property type="evidence" value="ECO:0007669"/>
    <property type="project" value="InterPro"/>
</dbReference>
<dbReference type="Ensembl" id="ENSECAT00000041531.2">
    <property type="protein sequence ID" value="ENSECAP00000023563.2"/>
    <property type="gene ID" value="ENSECAG00000005306.4"/>
</dbReference>
<dbReference type="InterPro" id="IPR001806">
    <property type="entry name" value="Small_GTPase"/>
</dbReference>
<dbReference type="VGNC" id="VGNC:22127">
    <property type="gene designation" value="RAB7B"/>
</dbReference>
<organism evidence="6 7">
    <name type="scientific">Equus caballus</name>
    <name type="common">Horse</name>
    <dbReference type="NCBI Taxonomy" id="9796"/>
    <lineage>
        <taxon>Eukaryota</taxon>
        <taxon>Metazoa</taxon>
        <taxon>Chordata</taxon>
        <taxon>Craniata</taxon>
        <taxon>Vertebrata</taxon>
        <taxon>Euteleostomi</taxon>
        <taxon>Mammalia</taxon>
        <taxon>Eutheria</taxon>
        <taxon>Laurasiatheria</taxon>
        <taxon>Perissodactyla</taxon>
        <taxon>Equidae</taxon>
        <taxon>Equus</taxon>
    </lineage>
</organism>
<dbReference type="Bgee" id="ENSECAG00000005306">
    <property type="expression patterns" value="Expressed in synovial membrane of synovial joint and 21 other cell types or tissues"/>
</dbReference>
<protein>
    <submittedName>
        <fullName evidence="6">RAB7B, member RAS onco family</fullName>
    </submittedName>
</protein>
<dbReference type="GO" id="GO:0005525">
    <property type="term" value="F:GTP binding"/>
    <property type="evidence" value="ECO:0007669"/>
    <property type="project" value="UniProtKB-KW"/>
</dbReference>
<evidence type="ECO:0000256" key="5">
    <source>
        <dbReference type="SAM" id="MobiDB-lite"/>
    </source>
</evidence>
<reference evidence="6 7" key="1">
    <citation type="journal article" date="2009" name="Science">
        <title>Genome sequence, comparative analysis, and population genetics of the domestic horse.</title>
        <authorList>
            <consortium name="Broad Institute Genome Sequencing Platform"/>
            <consortium name="Broad Institute Whole Genome Assembly Team"/>
            <person name="Wade C.M."/>
            <person name="Giulotto E."/>
            <person name="Sigurdsson S."/>
            <person name="Zoli M."/>
            <person name="Gnerre S."/>
            <person name="Imsland F."/>
            <person name="Lear T.L."/>
            <person name="Adelson D.L."/>
            <person name="Bailey E."/>
            <person name="Bellone R.R."/>
            <person name="Bloecker H."/>
            <person name="Distl O."/>
            <person name="Edgar R.C."/>
            <person name="Garber M."/>
            <person name="Leeb T."/>
            <person name="Mauceli E."/>
            <person name="MacLeod J.N."/>
            <person name="Penedo M.C.T."/>
            <person name="Raison J.M."/>
            <person name="Sharpe T."/>
            <person name="Vogel J."/>
            <person name="Andersson L."/>
            <person name="Antczak D.F."/>
            <person name="Biagi T."/>
            <person name="Binns M.M."/>
            <person name="Chowdhary B.P."/>
            <person name="Coleman S.J."/>
            <person name="Della Valle G."/>
            <person name="Fryc S."/>
            <person name="Guerin G."/>
            <person name="Hasegawa T."/>
            <person name="Hill E.W."/>
            <person name="Jurka J."/>
            <person name="Kiialainen A."/>
            <person name="Lindgren G."/>
            <person name="Liu J."/>
            <person name="Magnani E."/>
            <person name="Mickelson J.R."/>
            <person name="Murray J."/>
            <person name="Nergadze S.G."/>
            <person name="Onofrio R."/>
            <person name="Pedroni S."/>
            <person name="Piras M.F."/>
            <person name="Raudsepp T."/>
            <person name="Rocchi M."/>
            <person name="Roeed K.H."/>
            <person name="Ryder O.A."/>
            <person name="Searle S."/>
            <person name="Skow L."/>
            <person name="Swinburne J.E."/>
            <person name="Syvaenen A.C."/>
            <person name="Tozaki T."/>
            <person name="Valberg S.J."/>
            <person name="Vaudin M."/>
            <person name="White J.R."/>
            <person name="Zody M.C."/>
            <person name="Lander E.S."/>
            <person name="Lindblad-Toh K."/>
        </authorList>
    </citation>
    <scope>NUCLEOTIDE SEQUENCE [LARGE SCALE GENOMIC DNA]</scope>
    <source>
        <strain evidence="6 7">Thoroughbred</strain>
    </source>
</reference>
<dbReference type="PROSITE" id="PS51419">
    <property type="entry name" value="RAB"/>
    <property type="match status" value="1"/>
</dbReference>
<gene>
    <name evidence="6 8" type="primary">RAB7B</name>
</gene>
<dbReference type="InParanoid" id="A0A3Q2KK92"/>
<dbReference type="SMART" id="SM00175">
    <property type="entry name" value="RAB"/>
    <property type="match status" value="1"/>
</dbReference>
<dbReference type="AlphaFoldDB" id="A0A3Q2KK92"/>
<keyword evidence="4" id="KW-0342">GTP-binding</keyword>
<dbReference type="GeneTree" id="ENSGT00940000161943"/>
<keyword evidence="7" id="KW-1185">Reference proteome</keyword>
<dbReference type="GO" id="GO:0030670">
    <property type="term" value="C:phagocytic vesicle membrane"/>
    <property type="evidence" value="ECO:0007669"/>
    <property type="project" value="UniProtKB-SubCell"/>
</dbReference>
<dbReference type="SUPFAM" id="SSF52540">
    <property type="entry name" value="P-loop containing nucleoside triphosphate hydrolases"/>
    <property type="match status" value="1"/>
</dbReference>
<dbReference type="PaxDb" id="9796-ENSECAP00000023563"/>
<dbReference type="SMART" id="SM00173">
    <property type="entry name" value="RAS"/>
    <property type="match status" value="1"/>
</dbReference>
<dbReference type="Gene3D" id="3.40.50.300">
    <property type="entry name" value="P-loop containing nucleotide triphosphate hydrolases"/>
    <property type="match status" value="2"/>
</dbReference>
<keyword evidence="3" id="KW-0547">Nucleotide-binding</keyword>
<comment type="similarity">
    <text evidence="2">Belongs to the small GTPase superfamily. Rab family.</text>
</comment>
<dbReference type="STRING" id="9796.ENSECAP00000023563"/>
<evidence type="ECO:0000313" key="7">
    <source>
        <dbReference type="Proteomes" id="UP000002281"/>
    </source>
</evidence>
<proteinExistence type="inferred from homology"/>
<comment type="subcellular location">
    <subcellularLocation>
        <location evidence="1">Cytoplasmic vesicle</location>
        <location evidence="1">Phagosome membrane</location>
    </subcellularLocation>
</comment>
<dbReference type="InterPro" id="IPR027417">
    <property type="entry name" value="P-loop_NTPase"/>
</dbReference>
<evidence type="ECO:0000256" key="4">
    <source>
        <dbReference type="ARBA" id="ARBA00023134"/>
    </source>
</evidence>
<dbReference type="Pfam" id="PF00071">
    <property type="entry name" value="Ras"/>
    <property type="match status" value="1"/>
</dbReference>
<sequence>MNPRKKVDLKLIIIGALGVGKTSLLHQYVHKTFYEDYQTTLGASILSKIIVLDDTTLKLQVPQEVARGWCKEKDIPYFEVSAKNDINVVQAFEMLASRALSRAPRGRTVSSTVGAPWVRSEAMGQDHQDAAAGASRHLLRSRVLGMKGLGDIHQLGAQPEPGCHGGDKIREGMAAVLDVVPSAALETDHQARFHPPYRRLCPTQVHANVSGATRQSEGTPACSLTRTHTAPAVGGT</sequence>
<evidence type="ECO:0000256" key="3">
    <source>
        <dbReference type="ARBA" id="ARBA00022741"/>
    </source>
</evidence>